<dbReference type="InterPro" id="IPR035203">
    <property type="entry name" value="Cdc24_OB3"/>
</dbReference>
<dbReference type="GO" id="GO:0006633">
    <property type="term" value="P:fatty acid biosynthetic process"/>
    <property type="evidence" value="ECO:0007669"/>
    <property type="project" value="UniProtKB-KW"/>
</dbReference>
<evidence type="ECO:0000256" key="17">
    <source>
        <dbReference type="ARBA" id="ARBA00074204"/>
    </source>
</evidence>
<evidence type="ECO:0000256" key="2">
    <source>
        <dbReference type="ARBA" id="ARBA00008467"/>
    </source>
</evidence>
<dbReference type="PANTHER" id="PTHR36033">
    <property type="entry name" value="NUCLEIC ACID-BINDING PROTEINS SUPERFAMILY"/>
    <property type="match status" value="1"/>
</dbReference>
<dbReference type="SUPFAM" id="SSF50249">
    <property type="entry name" value="Nucleic acid-binding proteins"/>
    <property type="match status" value="1"/>
</dbReference>
<evidence type="ECO:0000256" key="1">
    <source>
        <dbReference type="ARBA" id="ARBA00004229"/>
    </source>
</evidence>
<evidence type="ECO:0000256" key="18">
    <source>
        <dbReference type="RuleBase" id="RU003694"/>
    </source>
</evidence>
<evidence type="ECO:0000256" key="5">
    <source>
        <dbReference type="ARBA" id="ARBA00022516"/>
    </source>
</evidence>
<dbReference type="PROSITE" id="PS00606">
    <property type="entry name" value="KS3_1"/>
    <property type="match status" value="1"/>
</dbReference>
<evidence type="ECO:0000256" key="14">
    <source>
        <dbReference type="ARBA" id="ARBA00042143"/>
    </source>
</evidence>
<evidence type="ECO:0000256" key="16">
    <source>
        <dbReference type="ARBA" id="ARBA00058711"/>
    </source>
</evidence>
<keyword evidence="7" id="KW-0934">Plastid</keyword>
<dbReference type="GO" id="GO:0004315">
    <property type="term" value="F:3-oxoacyl-[acyl-carrier-protein] synthase activity"/>
    <property type="evidence" value="ECO:0007669"/>
    <property type="project" value="UniProtKB-EC"/>
</dbReference>
<accession>A0AAQ3KP25</accession>
<dbReference type="InterPro" id="IPR016039">
    <property type="entry name" value="Thiolase-like"/>
</dbReference>
<feature type="domain" description="Ketosynthase family 3 (KS3)" evidence="20">
    <location>
        <begin position="57"/>
        <end position="483"/>
    </location>
</feature>
<evidence type="ECO:0000256" key="6">
    <source>
        <dbReference type="ARBA" id="ARBA00022528"/>
    </source>
</evidence>
<evidence type="ECO:0000313" key="22">
    <source>
        <dbReference type="Proteomes" id="UP001327560"/>
    </source>
</evidence>
<dbReference type="Pfam" id="PF17245">
    <property type="entry name" value="CDC24_OB2"/>
    <property type="match status" value="1"/>
</dbReference>
<comment type="subunit">
    <text evidence="3">Homodimer.</text>
</comment>
<proteinExistence type="inferred from homology"/>
<comment type="subcellular location">
    <subcellularLocation>
        <location evidence="1">Plastid</location>
        <location evidence="1">Chloroplast</location>
    </subcellularLocation>
</comment>
<dbReference type="GO" id="GO:0009507">
    <property type="term" value="C:chloroplast"/>
    <property type="evidence" value="ECO:0007669"/>
    <property type="project" value="UniProtKB-SubCell"/>
</dbReference>
<dbReference type="Pfam" id="PF17246">
    <property type="entry name" value="CDC24_OB1"/>
    <property type="match status" value="1"/>
</dbReference>
<dbReference type="InterPro" id="IPR014030">
    <property type="entry name" value="Ketoacyl_synth_N"/>
</dbReference>
<evidence type="ECO:0000256" key="7">
    <source>
        <dbReference type="ARBA" id="ARBA00022640"/>
    </source>
</evidence>
<evidence type="ECO:0000256" key="8">
    <source>
        <dbReference type="ARBA" id="ARBA00022679"/>
    </source>
</evidence>
<evidence type="ECO:0000256" key="15">
    <source>
        <dbReference type="ARBA" id="ARBA00049541"/>
    </source>
</evidence>
<dbReference type="CDD" id="cd00834">
    <property type="entry name" value="KAS_I_II"/>
    <property type="match status" value="1"/>
</dbReference>
<dbReference type="FunFam" id="3.40.47.10:FF:000027">
    <property type="entry name" value="3-oxoacyl-[acyl-carrier-protein] synthase 2"/>
    <property type="match status" value="1"/>
</dbReference>
<protein>
    <recommendedName>
        <fullName evidence="17">3-oxoacyl-[acyl-carrier-protein] synthase I, chloroplastic</fullName>
        <ecNumber evidence="4">2.3.1.41</ecNumber>
    </recommendedName>
    <alternativeName>
        <fullName evidence="14">Beta-ketoacyl-ACP synthase I</fullName>
    </alternativeName>
</protein>
<dbReference type="EC" id="2.3.1.41" evidence="4"/>
<dbReference type="EMBL" id="CP136895">
    <property type="protein sequence ID" value="WOL12160.1"/>
    <property type="molecule type" value="Genomic_DNA"/>
</dbReference>
<keyword evidence="10" id="KW-0809">Transit peptide</keyword>
<evidence type="ECO:0000256" key="9">
    <source>
        <dbReference type="ARBA" id="ARBA00022832"/>
    </source>
</evidence>
<dbReference type="InterPro" id="IPR014031">
    <property type="entry name" value="Ketoacyl_synth_C"/>
</dbReference>
<keyword evidence="12" id="KW-0275">Fatty acid biosynthesis</keyword>
<evidence type="ECO:0000256" key="12">
    <source>
        <dbReference type="ARBA" id="ARBA00023160"/>
    </source>
</evidence>
<dbReference type="InterPro" id="IPR000794">
    <property type="entry name" value="Beta-ketoacyl_synthase"/>
</dbReference>
<evidence type="ECO:0000256" key="11">
    <source>
        <dbReference type="ARBA" id="ARBA00023098"/>
    </source>
</evidence>
<evidence type="ECO:0000313" key="21">
    <source>
        <dbReference type="EMBL" id="WOL12160.1"/>
    </source>
</evidence>
<sequence>MQSLRIPTTEGLRLPPPRPPSAATLRRAFPVPSRQPAVILTPIRASVAAPRRETDPKKRVVITGMGLVSVFGNDVDAYYEKLLEGESGIGLIDRFDASKFPTRFAGQIRGFSSEGYIDGKNDRRLDDSLRYCIVSGKKALESAGLGVSDRALGKVDKVRAGVLVGTGMGGLTVFSDGVQNLIEKGHKKITPFFIPYAITNMGSALLAMDIGFMGPNYSISTACATSNYCFYAAANHIRRGEVDIMIAGGTEAAIIPIGIGGFVACRALSQRNDDPETASRPWDKGRDGFVMGEGAGVLVMESLEHAMKRDAPIIAEYLGGAVNCDAYHMTDPRSDGLGVSSCIEQSLEDAGVAPEEVNYINAHATSTLAGDLAEVNAIKQVFKNPSGIKINATKSMIGHCLGASGGLEAIATVKAITTGWLHPSINQFNPEPAVEFDTVPNKKQQHEVNVVSAARRWAAQQQLAAAIGAFPPIGGRCEAQQHSEVGGLSCIWLEMEKADDPSPLTFLHFVEGDEDAFLGFVEYARSMLSSECNDNPDAGVGSTAPPWSWVVSRILRSCVAYSCGVTPAILLSDLFQAWNEQHRYMTAQKRLEWEVPFEKRHRRMRLPNTVTIDSVYEKNFLSPSSVIEAVVVDAYLLPGTNIYLISLGDFWSSCTIDLYLHRRYYDLVEFQILKKGREVSLTGCCLRTASEGSGQPRLLPTEYLVVLLDEDQDEDAMLLGAQFCSDSFSSISLEAINNGISYSFYARIESIDSLETFRGVERKGITLVDSDGIKLKFVLWGEQALLANLFSLGSMLALDRPFIPHFENNIGSPELCLEFGSATRIYMVPFAQQEEQVLLSSTQLRSPMSEISSTFDQSQGLKISQVKLPLDSQGSIEFKNYPFQLFVADLRDKMTRVSLYGVVTSIHKEVNTSEIVFSVKLEDKTGAVLVKLHFVRYWSLGRLRIGHSVYISGLTCTMTREKKLEVSWFEKETRNSFVNLSCLPALLNSSCLHKLSYVSDIPKFMKTHICRVSIVGIEHDDICLVKSHVICGRPVKDRSDGSFCCAFCNSICEGQILDVFQLKVTLADESGQIFAWCSGQTATELLQITPDEYFQLPVVEQAMYICTLQSERFIVAVVNCKRNSSSRSPEVDTVFEVVRVQKCE</sequence>
<dbReference type="Proteomes" id="UP001327560">
    <property type="component" value="Chromosome 6"/>
</dbReference>
<evidence type="ECO:0000256" key="19">
    <source>
        <dbReference type="SAM" id="MobiDB-lite"/>
    </source>
</evidence>
<reference evidence="21 22" key="1">
    <citation type="submission" date="2023-10" db="EMBL/GenBank/DDBJ databases">
        <title>Chromosome-scale genome assembly provides insights into flower coloration mechanisms of Canna indica.</title>
        <authorList>
            <person name="Li C."/>
        </authorList>
    </citation>
    <scope>NUCLEOTIDE SEQUENCE [LARGE SCALE GENOMIC DNA]</scope>
    <source>
        <tissue evidence="21">Flower</tissue>
    </source>
</reference>
<dbReference type="Gene3D" id="3.40.47.10">
    <property type="match status" value="1"/>
</dbReference>
<keyword evidence="13" id="KW-0012">Acyltransferase</keyword>
<keyword evidence="8 18" id="KW-0808">Transferase</keyword>
<dbReference type="InterPro" id="IPR035200">
    <property type="entry name" value="Cdc24_OB2"/>
</dbReference>
<dbReference type="Pfam" id="PF17244">
    <property type="entry name" value="CDC24_OB3"/>
    <property type="match status" value="1"/>
</dbReference>
<dbReference type="InterPro" id="IPR012340">
    <property type="entry name" value="NA-bd_OB-fold"/>
</dbReference>
<organism evidence="21 22">
    <name type="scientific">Canna indica</name>
    <name type="common">Indian-shot</name>
    <dbReference type="NCBI Taxonomy" id="4628"/>
    <lineage>
        <taxon>Eukaryota</taxon>
        <taxon>Viridiplantae</taxon>
        <taxon>Streptophyta</taxon>
        <taxon>Embryophyta</taxon>
        <taxon>Tracheophyta</taxon>
        <taxon>Spermatophyta</taxon>
        <taxon>Magnoliopsida</taxon>
        <taxon>Liliopsida</taxon>
        <taxon>Zingiberales</taxon>
        <taxon>Cannaceae</taxon>
        <taxon>Canna</taxon>
    </lineage>
</organism>
<comment type="function">
    <text evidence="16">Catalyzes the condensation reaction of fatty acid synthesis by the addition to an acyl acceptor of two carbons from malonyl-ACP. Specific for elongation from C-10 to unsaturated C-16 and C-18 fatty acids.</text>
</comment>
<name>A0AAQ3KP25_9LILI</name>
<dbReference type="SUPFAM" id="SSF53901">
    <property type="entry name" value="Thiolase-like"/>
    <property type="match status" value="2"/>
</dbReference>
<dbReference type="Pfam" id="PF02801">
    <property type="entry name" value="Ketoacyl-synt_C"/>
    <property type="match status" value="1"/>
</dbReference>
<dbReference type="InterPro" id="IPR018201">
    <property type="entry name" value="Ketoacyl_synth_AS"/>
</dbReference>
<dbReference type="AlphaFoldDB" id="A0AAQ3KP25"/>
<keyword evidence="11" id="KW-0443">Lipid metabolism</keyword>
<dbReference type="PANTHER" id="PTHR36033:SF1">
    <property type="entry name" value="NUCLEIC ACID-BINDING PROTEINS SUPERFAMILY"/>
    <property type="match status" value="1"/>
</dbReference>
<evidence type="ECO:0000256" key="3">
    <source>
        <dbReference type="ARBA" id="ARBA00011738"/>
    </source>
</evidence>
<dbReference type="Gene3D" id="2.40.50.140">
    <property type="entry name" value="Nucleic acid-binding proteins"/>
    <property type="match status" value="1"/>
</dbReference>
<dbReference type="PROSITE" id="PS52004">
    <property type="entry name" value="KS3_2"/>
    <property type="match status" value="1"/>
</dbReference>
<keyword evidence="9" id="KW-0276">Fatty acid metabolism</keyword>
<evidence type="ECO:0000256" key="10">
    <source>
        <dbReference type="ARBA" id="ARBA00022946"/>
    </source>
</evidence>
<comment type="similarity">
    <text evidence="2 18">Belongs to the thiolase-like superfamily. Beta-ketoacyl-ACP synthases family.</text>
</comment>
<gene>
    <name evidence="21" type="ORF">Cni_G20925</name>
</gene>
<dbReference type="SMART" id="SM00825">
    <property type="entry name" value="PKS_KS"/>
    <property type="match status" value="1"/>
</dbReference>
<feature type="region of interest" description="Disordered" evidence="19">
    <location>
        <begin position="1"/>
        <end position="20"/>
    </location>
</feature>
<keyword evidence="6" id="KW-0150">Chloroplast</keyword>
<dbReference type="NCBIfam" id="NF005589">
    <property type="entry name" value="PRK07314.1"/>
    <property type="match status" value="1"/>
</dbReference>
<evidence type="ECO:0000256" key="13">
    <source>
        <dbReference type="ARBA" id="ARBA00023315"/>
    </source>
</evidence>
<comment type="catalytic activity">
    <reaction evidence="15">
        <text>a fatty acyl-[ACP] + malonyl-[ACP] + H(+) = a 3-oxoacyl-[ACP] + holo-[ACP] + CO2</text>
        <dbReference type="Rhea" id="RHEA:22836"/>
        <dbReference type="Rhea" id="RHEA-COMP:9623"/>
        <dbReference type="Rhea" id="RHEA-COMP:9685"/>
        <dbReference type="Rhea" id="RHEA-COMP:9916"/>
        <dbReference type="Rhea" id="RHEA-COMP:14125"/>
        <dbReference type="ChEBI" id="CHEBI:15378"/>
        <dbReference type="ChEBI" id="CHEBI:16526"/>
        <dbReference type="ChEBI" id="CHEBI:64479"/>
        <dbReference type="ChEBI" id="CHEBI:78449"/>
        <dbReference type="ChEBI" id="CHEBI:78776"/>
        <dbReference type="ChEBI" id="CHEBI:138651"/>
        <dbReference type="EC" id="2.3.1.41"/>
    </reaction>
</comment>
<dbReference type="Pfam" id="PF00109">
    <property type="entry name" value="ketoacyl-synt"/>
    <property type="match status" value="1"/>
</dbReference>
<evidence type="ECO:0000256" key="4">
    <source>
        <dbReference type="ARBA" id="ARBA00013191"/>
    </source>
</evidence>
<keyword evidence="22" id="KW-1185">Reference proteome</keyword>
<dbReference type="InterPro" id="IPR035201">
    <property type="entry name" value="Cdc24_OB1"/>
</dbReference>
<evidence type="ECO:0000259" key="20">
    <source>
        <dbReference type="PROSITE" id="PS52004"/>
    </source>
</evidence>
<dbReference type="InterPro" id="IPR020841">
    <property type="entry name" value="PKS_Beta-ketoAc_synthase_dom"/>
</dbReference>
<keyword evidence="5" id="KW-0444">Lipid biosynthesis</keyword>